<feature type="compositionally biased region" description="Basic and acidic residues" evidence="1">
    <location>
        <begin position="332"/>
        <end position="342"/>
    </location>
</feature>
<keyword evidence="4" id="KW-1185">Reference proteome</keyword>
<dbReference type="Proteomes" id="UP000001593">
    <property type="component" value="Unassembled WGS sequence"/>
</dbReference>
<sequence length="342" mass="37854">MEARGADGTPDKGSKLDASRKHDNPAGLARDLSQLSSMPQLYDVYFTVGKAGTCIGGVKAILAMRSRVFFKMFYPNPDHAGRTASTNQSAQSKTQVIKHAFMLLKKEVSPKRDQKTDASTFHVGDLEPLAFSRLMEFLHGGSCDLDARTAVGLLAATDYFAIDDLQAAVLSFLETRITIELACYLLSEAEKYIQFKKIKALLSRLLEFTAKNACEILRLPAFCSLSRSVVRLILSRGDFNASEWDKFKAAQAWGVAYCRKNKETSLKEALEPLVECIAFNEVPAVLLMQNVRKLDVVPPHVIMEALAYQADPTSVASTPERGTNIRQTTDALDTREERSYKG</sequence>
<dbReference type="OMA" id="EPLLNMQ"/>
<dbReference type="EMBL" id="DS469552">
    <property type="protein sequence ID" value="EDO43629.1"/>
    <property type="molecule type" value="Genomic_DNA"/>
</dbReference>
<feature type="compositionally biased region" description="Basic and acidic residues" evidence="1">
    <location>
        <begin position="1"/>
        <end position="24"/>
    </location>
</feature>
<feature type="region of interest" description="Disordered" evidence="1">
    <location>
        <begin position="1"/>
        <end position="27"/>
    </location>
</feature>
<dbReference type="AlphaFoldDB" id="A7RY38"/>
<dbReference type="InterPro" id="IPR000210">
    <property type="entry name" value="BTB/POZ_dom"/>
</dbReference>
<dbReference type="PhylomeDB" id="A7RY38"/>
<protein>
    <recommendedName>
        <fullName evidence="2">BTB domain-containing protein</fullName>
    </recommendedName>
</protein>
<evidence type="ECO:0000313" key="3">
    <source>
        <dbReference type="EMBL" id="EDO43629.1"/>
    </source>
</evidence>
<gene>
    <name evidence="3" type="ORF">NEMVEDRAFT_v1g241477</name>
</gene>
<evidence type="ECO:0000256" key="1">
    <source>
        <dbReference type="SAM" id="MobiDB-lite"/>
    </source>
</evidence>
<name>A7RY38_NEMVE</name>
<dbReference type="HOGENOM" id="CLU_036332_0_0_1"/>
<dbReference type="SUPFAM" id="SSF54695">
    <property type="entry name" value="POZ domain"/>
    <property type="match status" value="1"/>
</dbReference>
<accession>A7RY38</accession>
<dbReference type="OrthoDB" id="6359816at2759"/>
<dbReference type="Gene3D" id="3.30.710.10">
    <property type="entry name" value="Potassium Channel Kv1.1, Chain A"/>
    <property type="match status" value="1"/>
</dbReference>
<dbReference type="PANTHER" id="PTHR24410">
    <property type="entry name" value="HL07962P-RELATED"/>
    <property type="match status" value="1"/>
</dbReference>
<feature type="region of interest" description="Disordered" evidence="1">
    <location>
        <begin position="313"/>
        <end position="342"/>
    </location>
</feature>
<dbReference type="SMART" id="SM00225">
    <property type="entry name" value="BTB"/>
    <property type="match status" value="1"/>
</dbReference>
<dbReference type="PROSITE" id="PS50097">
    <property type="entry name" value="BTB"/>
    <property type="match status" value="1"/>
</dbReference>
<dbReference type="Pfam" id="PF00651">
    <property type="entry name" value="BTB"/>
    <property type="match status" value="1"/>
</dbReference>
<dbReference type="eggNOG" id="KOG2075">
    <property type="taxonomic scope" value="Eukaryota"/>
</dbReference>
<dbReference type="KEGG" id="nve:5515524"/>
<feature type="domain" description="BTB" evidence="2">
    <location>
        <begin position="42"/>
        <end position="147"/>
    </location>
</feature>
<reference evidence="3 4" key="1">
    <citation type="journal article" date="2007" name="Science">
        <title>Sea anemone genome reveals ancestral eumetazoan gene repertoire and genomic organization.</title>
        <authorList>
            <person name="Putnam N.H."/>
            <person name="Srivastava M."/>
            <person name="Hellsten U."/>
            <person name="Dirks B."/>
            <person name="Chapman J."/>
            <person name="Salamov A."/>
            <person name="Terry A."/>
            <person name="Shapiro H."/>
            <person name="Lindquist E."/>
            <person name="Kapitonov V.V."/>
            <person name="Jurka J."/>
            <person name="Genikhovich G."/>
            <person name="Grigoriev I.V."/>
            <person name="Lucas S.M."/>
            <person name="Steele R.E."/>
            <person name="Finnerty J.R."/>
            <person name="Technau U."/>
            <person name="Martindale M.Q."/>
            <person name="Rokhsar D.S."/>
        </authorList>
    </citation>
    <scope>NUCLEOTIDE SEQUENCE [LARGE SCALE GENOMIC DNA]</scope>
    <source>
        <strain evidence="4">CH2 X CH6</strain>
    </source>
</reference>
<dbReference type="InterPro" id="IPR051481">
    <property type="entry name" value="BTB-POZ/Galectin-3-binding"/>
</dbReference>
<organism evidence="3 4">
    <name type="scientific">Nematostella vectensis</name>
    <name type="common">Starlet sea anemone</name>
    <dbReference type="NCBI Taxonomy" id="45351"/>
    <lineage>
        <taxon>Eukaryota</taxon>
        <taxon>Metazoa</taxon>
        <taxon>Cnidaria</taxon>
        <taxon>Anthozoa</taxon>
        <taxon>Hexacorallia</taxon>
        <taxon>Actiniaria</taxon>
        <taxon>Edwardsiidae</taxon>
        <taxon>Nematostella</taxon>
    </lineage>
</organism>
<feature type="compositionally biased region" description="Polar residues" evidence="1">
    <location>
        <begin position="313"/>
        <end position="331"/>
    </location>
</feature>
<dbReference type="InParanoid" id="A7RY38"/>
<dbReference type="Gene3D" id="1.25.40.420">
    <property type="match status" value="1"/>
</dbReference>
<dbReference type="InterPro" id="IPR011333">
    <property type="entry name" value="SKP1/BTB/POZ_sf"/>
</dbReference>
<dbReference type="PANTHER" id="PTHR24410:SF46">
    <property type="entry name" value="SERINE-ENRICHED PROTEIN"/>
    <property type="match status" value="1"/>
</dbReference>
<evidence type="ECO:0000313" key="4">
    <source>
        <dbReference type="Proteomes" id="UP000001593"/>
    </source>
</evidence>
<evidence type="ECO:0000259" key="2">
    <source>
        <dbReference type="PROSITE" id="PS50097"/>
    </source>
</evidence>
<proteinExistence type="predicted"/>